<dbReference type="AlphaFoldDB" id="F8F351"/>
<reference evidence="2" key="1">
    <citation type="journal article" date="2013" name="Stand. Genomic Sci.">
        <title>Genome sequence of the thermophilic fresh-water bacterium Spirochaeta caldaria type strain (H1(T)), reclassification of Spirochaeta caldaria, Spirochaeta stenostrepta, and Spirochaeta zuelzerae in the genus Treponema as Treponema caldaria comb. nov., Treponema stenostrepta comb. nov., and Treponema zuelzerae comb. nov., and emendation of the genus Treponema.</title>
        <authorList>
            <person name="Abt B."/>
            <person name="Goker M."/>
            <person name="Scheuner C."/>
            <person name="Han C."/>
            <person name="Lu M."/>
            <person name="Misra M."/>
            <person name="Lapidus A."/>
            <person name="Nolan M."/>
            <person name="Lucas S."/>
            <person name="Hammon N."/>
            <person name="Deshpande S."/>
            <person name="Cheng J.F."/>
            <person name="Tapia R."/>
            <person name="Goodwin L.A."/>
            <person name="Pitluck S."/>
            <person name="Liolios K."/>
            <person name="Pagani I."/>
            <person name="Ivanova N."/>
            <person name="Mavromatis K."/>
            <person name="Mikhailova N."/>
            <person name="Huntemann M."/>
            <person name="Pati A."/>
            <person name="Chen A."/>
            <person name="Palaniappan K."/>
            <person name="Land M."/>
            <person name="Hauser L."/>
            <person name="Jeffries C.D."/>
            <person name="Rohde M."/>
            <person name="Spring S."/>
            <person name="Gronow S."/>
            <person name="Detter J.C."/>
            <person name="Bristow J."/>
            <person name="Eisen J.A."/>
            <person name="Markowitz V."/>
            <person name="Hugenholtz P."/>
            <person name="Kyrpides N.C."/>
            <person name="Woyke T."/>
            <person name="Klenk H.P."/>
        </authorList>
    </citation>
    <scope>NUCLEOTIDE SEQUENCE</scope>
    <source>
        <strain evidence="2">ATCC 51460 / DSM 7334 / H1</strain>
    </source>
</reference>
<sequence>MDQQKIYKMRFSTVYPLYIQKAVRKGRTKEEVDRVISWLTGYTSEELQRQSDLEINLETFVKEAPCINPKASLITGLICGIRIEDIQDEIVRIVRCLDKLVDELAKGKPMEKILRT</sequence>
<dbReference type="STRING" id="744872.Spica_2264"/>
<name>F8F351_GRAC1</name>
<evidence type="ECO:0000313" key="2">
    <source>
        <dbReference type="Proteomes" id="UP000000503"/>
    </source>
</evidence>
<dbReference type="Proteomes" id="UP000000503">
    <property type="component" value="Chromosome"/>
</dbReference>
<dbReference type="KEGG" id="scd:Spica_2264"/>
<proteinExistence type="predicted"/>
<evidence type="ECO:0000313" key="1">
    <source>
        <dbReference type="EMBL" id="AEJ20377.1"/>
    </source>
</evidence>
<keyword evidence="2" id="KW-1185">Reference proteome</keyword>
<dbReference type="InterPro" id="IPR023204">
    <property type="entry name" value="SP1917_dom_sf"/>
</dbReference>
<dbReference type="Pfam" id="PF09966">
    <property type="entry name" value="DUF2200"/>
    <property type="match status" value="1"/>
</dbReference>
<dbReference type="PIRSF" id="PIRSF033199">
    <property type="entry name" value="UCP033199"/>
    <property type="match status" value="1"/>
</dbReference>
<dbReference type="RefSeq" id="WP_013969658.1">
    <property type="nucleotide sequence ID" value="NC_015732.1"/>
</dbReference>
<protein>
    <submittedName>
        <fullName evidence="1">Uncharacterized conserved protein UCP033199</fullName>
    </submittedName>
</protein>
<accession>F8F351</accession>
<dbReference type="HOGENOM" id="CLU_133735_0_0_12"/>
<dbReference type="OrthoDB" id="3192540at2"/>
<gene>
    <name evidence="1" type="ordered locus">Spica_2264</name>
</gene>
<dbReference type="Gene3D" id="1.10.8.290">
    <property type="entry name" value="uncharacterized protein sp1917 domain"/>
    <property type="match status" value="1"/>
</dbReference>
<dbReference type="eggNOG" id="COG4898">
    <property type="taxonomic scope" value="Bacteria"/>
</dbReference>
<dbReference type="InterPro" id="IPR014580">
    <property type="entry name" value="UCP033199"/>
</dbReference>
<organism evidence="1 2">
    <name type="scientific">Gracilinema caldarium (strain ATCC 51460 / DSM 7334 / H1)</name>
    <name type="common">Treponema caldarium</name>
    <dbReference type="NCBI Taxonomy" id="744872"/>
    <lineage>
        <taxon>Bacteria</taxon>
        <taxon>Pseudomonadati</taxon>
        <taxon>Spirochaetota</taxon>
        <taxon>Spirochaetia</taxon>
        <taxon>Spirochaetales</taxon>
        <taxon>Breznakiellaceae</taxon>
        <taxon>Gracilinema</taxon>
    </lineage>
</organism>
<dbReference type="EMBL" id="CP002868">
    <property type="protein sequence ID" value="AEJ20377.1"/>
    <property type="molecule type" value="Genomic_DNA"/>
</dbReference>